<organism evidence="3 4">
    <name type="scientific">Sphingomonas gellani</name>
    <dbReference type="NCBI Taxonomy" id="1166340"/>
    <lineage>
        <taxon>Bacteria</taxon>
        <taxon>Pseudomonadati</taxon>
        <taxon>Pseudomonadota</taxon>
        <taxon>Alphaproteobacteria</taxon>
        <taxon>Sphingomonadales</taxon>
        <taxon>Sphingomonadaceae</taxon>
        <taxon>Sphingomonas</taxon>
    </lineage>
</organism>
<dbReference type="STRING" id="1166340.SAMN05192583_0664"/>
<dbReference type="Proteomes" id="UP000199206">
    <property type="component" value="Unassembled WGS sequence"/>
</dbReference>
<dbReference type="AlphaFoldDB" id="A0A1H7ZEY0"/>
<dbReference type="OrthoDB" id="9816265at2"/>
<feature type="modified residue" description="Phosphohistidine" evidence="1">
    <location>
        <position position="432"/>
    </location>
</feature>
<proteinExistence type="predicted"/>
<evidence type="ECO:0000256" key="1">
    <source>
        <dbReference type="PROSITE-ProRule" id="PRU00110"/>
    </source>
</evidence>
<evidence type="ECO:0000313" key="3">
    <source>
        <dbReference type="EMBL" id="SEM56801.1"/>
    </source>
</evidence>
<gene>
    <name evidence="3" type="ORF">SAMN05192583_0664</name>
</gene>
<protein>
    <recommendedName>
        <fullName evidence="2">HPt domain-containing protein</fullName>
    </recommendedName>
</protein>
<keyword evidence="4" id="KW-1185">Reference proteome</keyword>
<accession>A0A1H7ZEY0</accession>
<feature type="domain" description="HPt" evidence="2">
    <location>
        <begin position="391"/>
        <end position="495"/>
    </location>
</feature>
<dbReference type="EMBL" id="FOCF01000001">
    <property type="protein sequence ID" value="SEM56801.1"/>
    <property type="molecule type" value="Genomic_DNA"/>
</dbReference>
<evidence type="ECO:0000313" key="4">
    <source>
        <dbReference type="Proteomes" id="UP000199206"/>
    </source>
</evidence>
<keyword evidence="1" id="KW-0597">Phosphoprotein</keyword>
<dbReference type="InterPro" id="IPR008207">
    <property type="entry name" value="Sig_transdc_His_kin_Hpt_dom"/>
</dbReference>
<name>A0A1H7ZEY0_9SPHN</name>
<dbReference type="RefSeq" id="WP_093663985.1">
    <property type="nucleotide sequence ID" value="NZ_FOCF01000001.1"/>
</dbReference>
<dbReference type="PROSITE" id="PS50894">
    <property type="entry name" value="HPT"/>
    <property type="match status" value="1"/>
</dbReference>
<reference evidence="4" key="1">
    <citation type="submission" date="2016-10" db="EMBL/GenBank/DDBJ databases">
        <authorList>
            <person name="Varghese N."/>
            <person name="Submissions S."/>
        </authorList>
    </citation>
    <scope>NUCLEOTIDE SEQUENCE [LARGE SCALE GENOMIC DNA]</scope>
    <source>
        <strain evidence="4">S6-262</strain>
    </source>
</reference>
<dbReference type="GO" id="GO:0000160">
    <property type="term" value="P:phosphorelay signal transduction system"/>
    <property type="evidence" value="ECO:0007669"/>
    <property type="project" value="InterPro"/>
</dbReference>
<evidence type="ECO:0000259" key="2">
    <source>
        <dbReference type="PROSITE" id="PS50894"/>
    </source>
</evidence>
<sequence>MIHSDILATNPVPDEATLPLRDQLSRLISGLDARFMQAGTALATSVEAIERIAAALTGIGAAAESADGADAVETLVGVARRLSDLPRQREGRSRDFAVVQSSASGLRGAIGDVLDTLRVLRIYGMNVKIAASGADEFVGFVDIMFVRITGGEENVKTFNKRLSELRESMAGTEKMDRLLMAECARVVPQVPDRLVREADDLLGHQRAVAAVAATARKLALSIQGKVGAALGALQVGDITRQRLEHVLGGIQLLHAHQADWTADAQAGKWATAHLLRLFATQLIEAAQQFEDQAGLLIASLDAIGPDARQLLMLRTNGAAAEGRTFLRRLEESIASVEAVTAQLGDADRQTGAIVSMIADTVDELTRRLAEIRGVQLDVQQMAINIGLRCRRMEAIGKPVTVIAKEIRGQSGALDATTEAIGREMATLASVAHSIRTAAGEQGVDVQQALASSIESVLASAIRTEQAIDSAGDDADRVVDMLNSTATELREELCLSGTMSAMGDALHAMMPPAQAEPPEGVLAMLNMLLPQIGKLYTMASEREVHQRFLLPGMQAVHEEPAAGSEDDDLFDDGLF</sequence>